<evidence type="ECO:0000256" key="3">
    <source>
        <dbReference type="PROSITE-ProRule" id="PRU00023"/>
    </source>
</evidence>
<dbReference type="PANTHER" id="PTHR24161">
    <property type="entry name" value="ANK_REP_REGION DOMAIN-CONTAINING PROTEIN-RELATED"/>
    <property type="match status" value="1"/>
</dbReference>
<reference evidence="4 5" key="1">
    <citation type="submission" date="2013-05" db="EMBL/GenBank/DDBJ databases">
        <title>Draft genome of the parasitic nematode Anyclostoma ceylanicum.</title>
        <authorList>
            <person name="Mitreva M."/>
        </authorList>
    </citation>
    <scope>NUCLEOTIDE SEQUENCE [LARGE SCALE GENOMIC DNA]</scope>
</reference>
<dbReference type="PROSITE" id="PS50088">
    <property type="entry name" value="ANK_REPEAT"/>
    <property type="match status" value="1"/>
</dbReference>
<dbReference type="InterPro" id="IPR036770">
    <property type="entry name" value="Ankyrin_rpt-contain_sf"/>
</dbReference>
<dbReference type="Gene3D" id="1.25.40.20">
    <property type="entry name" value="Ankyrin repeat-containing domain"/>
    <property type="match status" value="1"/>
</dbReference>
<dbReference type="EMBL" id="KE125367">
    <property type="protein sequence ID" value="EPB68877.1"/>
    <property type="molecule type" value="Genomic_DNA"/>
</dbReference>
<evidence type="ECO:0000256" key="2">
    <source>
        <dbReference type="ARBA" id="ARBA00023043"/>
    </source>
</evidence>
<sequence>MNMIQHNRSDCIDVVDKRGMSAFLCAVSIDALDTVKMLVEKNANILLTDSEGRNAVFIGAKFNAINVLTYLLEIYRPQKTEKGAFYPDMVDQEDYNQDTPMHLVCHNGYLEVVTLLHEYGARLDLMDGDERISLHRAASEGQTAIGKHLCITELKCRFATLCLRPSIIDIFECSTNDEFRQSSRAKKRASFLHDSSFKVECELIDMSILGAFGYLLMVSTLYFGCDFIFARVTSEFGPCAI</sequence>
<organism evidence="4 5">
    <name type="scientific">Ancylostoma ceylanicum</name>
    <dbReference type="NCBI Taxonomy" id="53326"/>
    <lineage>
        <taxon>Eukaryota</taxon>
        <taxon>Metazoa</taxon>
        <taxon>Ecdysozoa</taxon>
        <taxon>Nematoda</taxon>
        <taxon>Chromadorea</taxon>
        <taxon>Rhabditida</taxon>
        <taxon>Rhabditina</taxon>
        <taxon>Rhabditomorpha</taxon>
        <taxon>Strongyloidea</taxon>
        <taxon>Ancylostomatidae</taxon>
        <taxon>Ancylostomatinae</taxon>
        <taxon>Ancylostoma</taxon>
    </lineage>
</organism>
<keyword evidence="1" id="KW-0677">Repeat</keyword>
<keyword evidence="5" id="KW-1185">Reference proteome</keyword>
<protein>
    <submittedName>
        <fullName evidence="4">Ankyrin repeat protein</fullName>
    </submittedName>
</protein>
<dbReference type="SUPFAM" id="SSF48403">
    <property type="entry name" value="Ankyrin repeat"/>
    <property type="match status" value="1"/>
</dbReference>
<evidence type="ECO:0000313" key="4">
    <source>
        <dbReference type="EMBL" id="EPB68877.1"/>
    </source>
</evidence>
<dbReference type="AlphaFoldDB" id="A0A0D6LML9"/>
<dbReference type="Pfam" id="PF12796">
    <property type="entry name" value="Ank_2"/>
    <property type="match status" value="2"/>
</dbReference>
<dbReference type="InterPro" id="IPR002110">
    <property type="entry name" value="Ankyrin_rpt"/>
</dbReference>
<dbReference type="Proteomes" id="UP000054495">
    <property type="component" value="Unassembled WGS sequence"/>
</dbReference>
<proteinExistence type="predicted"/>
<dbReference type="SMART" id="SM00248">
    <property type="entry name" value="ANK"/>
    <property type="match status" value="3"/>
</dbReference>
<evidence type="ECO:0000256" key="1">
    <source>
        <dbReference type="ARBA" id="ARBA00022737"/>
    </source>
</evidence>
<dbReference type="PANTHER" id="PTHR24161:SF85">
    <property type="entry name" value="PALMITOYLTRANSFERASE HIP14"/>
    <property type="match status" value="1"/>
</dbReference>
<accession>A0A0D6LML9</accession>
<evidence type="ECO:0000313" key="5">
    <source>
        <dbReference type="Proteomes" id="UP000054495"/>
    </source>
</evidence>
<keyword evidence="2 3" id="KW-0040">ANK repeat</keyword>
<feature type="repeat" description="ANK" evidence="3">
    <location>
        <begin position="96"/>
        <end position="128"/>
    </location>
</feature>
<name>A0A0D6LML9_9BILA</name>
<dbReference type="PROSITE" id="PS50297">
    <property type="entry name" value="ANK_REP_REGION"/>
    <property type="match status" value="1"/>
</dbReference>
<gene>
    <name evidence="4" type="ORF">ANCCEY_12032</name>
</gene>